<proteinExistence type="inferred from homology"/>
<accession>A0A1G9UY23</accession>
<evidence type="ECO:0000256" key="9">
    <source>
        <dbReference type="NCBIfam" id="TIGR01400"/>
    </source>
</evidence>
<dbReference type="RefSeq" id="WP_090233276.1">
    <property type="nucleotide sequence ID" value="NZ_FNHW01000001.1"/>
</dbReference>
<evidence type="ECO:0000313" key="11">
    <source>
        <dbReference type="EMBL" id="SDM64852.1"/>
    </source>
</evidence>
<comment type="similarity">
    <text evidence="2 10">Belongs to the FliR/MopE/SpaR family.</text>
</comment>
<keyword evidence="11" id="KW-0966">Cell projection</keyword>
<organism evidence="11 12">
    <name type="scientific">Fictibacillus solisalsi</name>
    <dbReference type="NCBI Taxonomy" id="459525"/>
    <lineage>
        <taxon>Bacteria</taxon>
        <taxon>Bacillati</taxon>
        <taxon>Bacillota</taxon>
        <taxon>Bacilli</taxon>
        <taxon>Bacillales</taxon>
        <taxon>Fictibacillaceae</taxon>
        <taxon>Fictibacillus</taxon>
    </lineage>
</organism>
<keyword evidence="6 10" id="KW-1133">Transmembrane helix</keyword>
<protein>
    <recommendedName>
        <fullName evidence="3 9">Flagellar biosynthetic protein FliR</fullName>
    </recommendedName>
</protein>
<dbReference type="PANTHER" id="PTHR30065">
    <property type="entry name" value="FLAGELLAR BIOSYNTHETIC PROTEIN FLIR"/>
    <property type="match status" value="1"/>
</dbReference>
<feature type="transmembrane region" description="Helical" evidence="10">
    <location>
        <begin position="39"/>
        <end position="59"/>
    </location>
</feature>
<evidence type="ECO:0000313" key="12">
    <source>
        <dbReference type="Proteomes" id="UP000199544"/>
    </source>
</evidence>
<comment type="function">
    <text evidence="1 10">Role in flagellar biosynthesis.</text>
</comment>
<dbReference type="PRINTS" id="PR00953">
    <property type="entry name" value="TYPE3IMRPROT"/>
</dbReference>
<comment type="subcellular location">
    <subcellularLocation>
        <location evidence="10">Cell membrane</location>
        <topology evidence="10">Multi-pass membrane protein</topology>
    </subcellularLocation>
    <subcellularLocation>
        <location evidence="10">Bacterial flagellum basal body</location>
    </subcellularLocation>
</comment>
<sequence>MDAINSFPAFLLIFMRVGAFFATVPIFSYRNIPNVHKVGLAAFLSWIMMYAMGAPEVAVNGEFILLVFKEALVGLLLGLIASILFYSIQVAGGFIDLQMGFAIAGVFDPQTGVQTPLLGKFLYQLALLLLLALNGHYLLLDGLFYSYTFVPLTDIHFGLGNGETARHAVSVVTAMFIIAFQMALPIVGTLFLVDLALGIVARTVPQINIFAVGLPLKIIVAFGILLIILPVFFISVQHLSDETAHAMRKLLMLLGE</sequence>
<reference evidence="12" key="1">
    <citation type="submission" date="2016-10" db="EMBL/GenBank/DDBJ databases">
        <authorList>
            <person name="Varghese N."/>
            <person name="Submissions S."/>
        </authorList>
    </citation>
    <scope>NUCLEOTIDE SEQUENCE [LARGE SCALE GENOMIC DNA]</scope>
    <source>
        <strain evidence="12">CGMCC 1.6854</strain>
    </source>
</reference>
<feature type="transmembrane region" description="Helical" evidence="10">
    <location>
        <begin position="209"/>
        <end position="233"/>
    </location>
</feature>
<dbReference type="PANTHER" id="PTHR30065:SF1">
    <property type="entry name" value="SURFACE PRESENTATION OF ANTIGENS PROTEIN SPAR"/>
    <property type="match status" value="1"/>
</dbReference>
<keyword evidence="4 10" id="KW-1003">Cell membrane</keyword>
<keyword evidence="12" id="KW-1185">Reference proteome</keyword>
<dbReference type="OrthoDB" id="9807748at2"/>
<dbReference type="STRING" id="459525.SAMN04488137_1233"/>
<dbReference type="GO" id="GO:0009425">
    <property type="term" value="C:bacterial-type flagellum basal body"/>
    <property type="evidence" value="ECO:0007669"/>
    <property type="project" value="UniProtKB-SubCell"/>
</dbReference>
<dbReference type="InterPro" id="IPR006303">
    <property type="entry name" value="FliR"/>
</dbReference>
<dbReference type="EMBL" id="FNHW01000001">
    <property type="protein sequence ID" value="SDM64852.1"/>
    <property type="molecule type" value="Genomic_DNA"/>
</dbReference>
<feature type="transmembrane region" description="Helical" evidence="10">
    <location>
        <begin position="167"/>
        <end position="197"/>
    </location>
</feature>
<dbReference type="GO" id="GO:0005886">
    <property type="term" value="C:plasma membrane"/>
    <property type="evidence" value="ECO:0007669"/>
    <property type="project" value="UniProtKB-SubCell"/>
</dbReference>
<evidence type="ECO:0000256" key="10">
    <source>
        <dbReference type="RuleBase" id="RU362071"/>
    </source>
</evidence>
<evidence type="ECO:0000256" key="7">
    <source>
        <dbReference type="ARBA" id="ARBA00023136"/>
    </source>
</evidence>
<keyword evidence="11" id="KW-0969">Cilium</keyword>
<evidence type="ECO:0000256" key="8">
    <source>
        <dbReference type="ARBA" id="ARBA00023143"/>
    </source>
</evidence>
<name>A0A1G9UY23_9BACL</name>
<keyword evidence="7 10" id="KW-0472">Membrane</keyword>
<evidence type="ECO:0000256" key="2">
    <source>
        <dbReference type="ARBA" id="ARBA00009772"/>
    </source>
</evidence>
<feature type="transmembrane region" description="Helical" evidence="10">
    <location>
        <begin position="125"/>
        <end position="147"/>
    </location>
</feature>
<evidence type="ECO:0000256" key="6">
    <source>
        <dbReference type="ARBA" id="ARBA00022989"/>
    </source>
</evidence>
<dbReference type="Pfam" id="PF01311">
    <property type="entry name" value="Bac_export_1"/>
    <property type="match status" value="1"/>
</dbReference>
<evidence type="ECO:0000256" key="1">
    <source>
        <dbReference type="ARBA" id="ARBA00002578"/>
    </source>
</evidence>
<dbReference type="NCBIfam" id="TIGR01400">
    <property type="entry name" value="fliR"/>
    <property type="match status" value="1"/>
</dbReference>
<dbReference type="AlphaFoldDB" id="A0A1G9UY23"/>
<evidence type="ECO:0000256" key="5">
    <source>
        <dbReference type="ARBA" id="ARBA00022692"/>
    </source>
</evidence>
<keyword evidence="11" id="KW-0282">Flagellum</keyword>
<gene>
    <name evidence="11" type="ORF">SAMN04488137_1233</name>
</gene>
<dbReference type="InterPro" id="IPR002010">
    <property type="entry name" value="T3SS_IM_R"/>
</dbReference>
<keyword evidence="8 10" id="KW-0975">Bacterial flagellum</keyword>
<evidence type="ECO:0000256" key="3">
    <source>
        <dbReference type="ARBA" id="ARBA00021717"/>
    </source>
</evidence>
<feature type="transmembrane region" description="Helical" evidence="10">
    <location>
        <begin position="6"/>
        <end position="27"/>
    </location>
</feature>
<evidence type="ECO:0000256" key="4">
    <source>
        <dbReference type="ARBA" id="ARBA00022475"/>
    </source>
</evidence>
<dbReference type="Proteomes" id="UP000199544">
    <property type="component" value="Unassembled WGS sequence"/>
</dbReference>
<feature type="transmembrane region" description="Helical" evidence="10">
    <location>
        <begin position="71"/>
        <end position="95"/>
    </location>
</feature>
<dbReference type="GO" id="GO:0006605">
    <property type="term" value="P:protein targeting"/>
    <property type="evidence" value="ECO:0007669"/>
    <property type="project" value="UniProtKB-UniRule"/>
</dbReference>
<dbReference type="GO" id="GO:0044780">
    <property type="term" value="P:bacterial-type flagellum assembly"/>
    <property type="evidence" value="ECO:0007669"/>
    <property type="project" value="UniProtKB-UniRule"/>
</dbReference>
<keyword evidence="5 10" id="KW-0812">Transmembrane</keyword>